<evidence type="ECO:0000313" key="2">
    <source>
        <dbReference type="EMBL" id="OAH09900.1"/>
    </source>
</evidence>
<feature type="compositionally biased region" description="Basic residues" evidence="1">
    <location>
        <begin position="170"/>
        <end position="182"/>
    </location>
</feature>
<name>A0A177HH22_9ACTN</name>
<organism evidence="2 3">
    <name type="scientific">Streptomyces jeddahensis</name>
    <dbReference type="NCBI Taxonomy" id="1716141"/>
    <lineage>
        <taxon>Bacteria</taxon>
        <taxon>Bacillati</taxon>
        <taxon>Actinomycetota</taxon>
        <taxon>Actinomycetes</taxon>
        <taxon>Kitasatosporales</taxon>
        <taxon>Streptomycetaceae</taxon>
        <taxon>Streptomyces</taxon>
    </lineage>
</organism>
<feature type="compositionally biased region" description="Low complexity" evidence="1">
    <location>
        <begin position="109"/>
        <end position="118"/>
    </location>
</feature>
<feature type="region of interest" description="Disordered" evidence="1">
    <location>
        <begin position="1"/>
        <end position="204"/>
    </location>
</feature>
<protein>
    <submittedName>
        <fullName evidence="2">Uncharacterized protein</fullName>
    </submittedName>
</protein>
<feature type="compositionally biased region" description="Basic and acidic residues" evidence="1">
    <location>
        <begin position="85"/>
        <end position="96"/>
    </location>
</feature>
<gene>
    <name evidence="2" type="ORF">STSP_67800</name>
</gene>
<reference evidence="2 3" key="1">
    <citation type="submission" date="2015-12" db="EMBL/GenBank/DDBJ databases">
        <title>Genome sequence of Streptomyces sp. G25.</title>
        <authorList>
            <person name="Poehlein A."/>
            <person name="Roettig A."/>
            <person name="Hiessl S."/>
            <person name="Hauschild P."/>
            <person name="Schauer J."/>
            <person name="Madkour M.H."/>
            <person name="Al-Ansari A.M."/>
            <person name="Almakishah N.H."/>
            <person name="Steinbuechel A."/>
            <person name="Daniel R."/>
        </authorList>
    </citation>
    <scope>NUCLEOTIDE SEQUENCE [LARGE SCALE GENOMIC DNA]</scope>
    <source>
        <strain evidence="3">G25(2015)</strain>
    </source>
</reference>
<feature type="compositionally biased region" description="Basic and acidic residues" evidence="1">
    <location>
        <begin position="257"/>
        <end position="266"/>
    </location>
</feature>
<dbReference type="Proteomes" id="UP000077381">
    <property type="component" value="Unassembled WGS sequence"/>
</dbReference>
<feature type="compositionally biased region" description="Basic and acidic residues" evidence="1">
    <location>
        <begin position="234"/>
        <end position="249"/>
    </location>
</feature>
<feature type="compositionally biased region" description="Acidic residues" evidence="1">
    <location>
        <begin position="152"/>
        <end position="161"/>
    </location>
</feature>
<dbReference type="EMBL" id="LOHS01000169">
    <property type="protein sequence ID" value="OAH09900.1"/>
    <property type="molecule type" value="Genomic_DNA"/>
</dbReference>
<dbReference type="AlphaFoldDB" id="A0A177HH22"/>
<feature type="compositionally biased region" description="Basic and acidic residues" evidence="1">
    <location>
        <begin position="23"/>
        <end position="53"/>
    </location>
</feature>
<sequence>MQKPGQHAAQRLIGGVLGAPDTARLEDHPRPETVRVVRQDGRREQCRAGERGGRHARVPQPGPPRAVPYRCHDARQQQEDDEERGCEFDRSRDADARTGPAVVLPPRQVPQHQYGQQQVDLPIPQRRPHGLAPDGERRGPPGDRHARVPDEPQGEPDECDEKPEVSGRCQHAHARRVQKRQRREQQCRERRVRRGQTGVGGAQSVEVLARTDRLALRPVDHQIDHRDVGDALRDAEGREGDQAGPDGHRHTQAGAGECDHGHEGRQYRPYRYIPETIW</sequence>
<keyword evidence="3" id="KW-1185">Reference proteome</keyword>
<feature type="compositionally biased region" description="Basic and acidic residues" evidence="1">
    <location>
        <begin position="134"/>
        <end position="150"/>
    </location>
</feature>
<feature type="region of interest" description="Disordered" evidence="1">
    <location>
        <begin position="234"/>
        <end position="266"/>
    </location>
</feature>
<proteinExistence type="predicted"/>
<comment type="caution">
    <text evidence="2">The sequence shown here is derived from an EMBL/GenBank/DDBJ whole genome shotgun (WGS) entry which is preliminary data.</text>
</comment>
<accession>A0A177HH22</accession>
<evidence type="ECO:0000256" key="1">
    <source>
        <dbReference type="SAM" id="MobiDB-lite"/>
    </source>
</evidence>
<evidence type="ECO:0000313" key="3">
    <source>
        <dbReference type="Proteomes" id="UP000077381"/>
    </source>
</evidence>